<dbReference type="PANTHER" id="PTHR11434">
    <property type="entry name" value="NADH-UBIQUINONE OXIDOREDUCTASE SUBUNIT ND4L"/>
    <property type="match status" value="1"/>
</dbReference>
<comment type="subcellular location">
    <subcellularLocation>
        <location evidence="1">Membrane</location>
        <topology evidence="1">Multi-pass membrane protein</topology>
    </subcellularLocation>
</comment>
<sequence length="100" mass="10987">MDYIYLFFISSLFYILGVLGVLFNKTNIVVILMSLELALLGVSLGFLIFSVCLGDLQGQIFAIYILVIAACESSIGLAIILVYFRVKGSIRLDQASLLKS</sequence>
<keyword evidence="4 7" id="KW-0812">Transmembrane</keyword>
<comment type="similarity">
    <text evidence="2">Belongs to the complex I subunit 4L family.</text>
</comment>
<dbReference type="NCBIfam" id="NF004323">
    <property type="entry name" value="PRK05715.1-5"/>
    <property type="match status" value="1"/>
</dbReference>
<dbReference type="EMBL" id="MT747832">
    <property type="protein sequence ID" value="QWE50994.1"/>
    <property type="molecule type" value="Genomic_DNA"/>
</dbReference>
<organism evidence="8">
    <name type="scientific">Phaeophyceae sp</name>
    <dbReference type="NCBI Taxonomy" id="2249243"/>
    <lineage>
        <taxon>Eukaryota</taxon>
        <taxon>Sar</taxon>
        <taxon>Stramenopiles</taxon>
        <taxon>Ochrophyta</taxon>
        <taxon>PX clade</taxon>
        <taxon>Phaeophyceae</taxon>
    </lineage>
</organism>
<dbReference type="GO" id="GO:0016651">
    <property type="term" value="F:oxidoreductase activity, acting on NAD(P)H"/>
    <property type="evidence" value="ECO:0007669"/>
    <property type="project" value="InterPro"/>
</dbReference>
<dbReference type="Gene3D" id="1.10.287.3510">
    <property type="match status" value="1"/>
</dbReference>
<keyword evidence="6 7" id="KW-0472">Membrane</keyword>
<dbReference type="HAMAP" id="MF_01456">
    <property type="entry name" value="NDH1_NuoK"/>
    <property type="match status" value="1"/>
</dbReference>
<dbReference type="InterPro" id="IPR001133">
    <property type="entry name" value="NADH_UbQ_OxRdtase_chain4L/K"/>
</dbReference>
<keyword evidence="8" id="KW-0496">Mitochondrion</keyword>
<evidence type="ECO:0000256" key="5">
    <source>
        <dbReference type="ARBA" id="ARBA00022989"/>
    </source>
</evidence>
<keyword evidence="3" id="KW-0813">Transport</keyword>
<geneLocation type="mitochondrion" evidence="8"/>
<gene>
    <name evidence="8" type="primary">nad4L</name>
</gene>
<dbReference type="PANTHER" id="PTHR11434:SF16">
    <property type="entry name" value="NADH-UBIQUINONE OXIDOREDUCTASE CHAIN 4L"/>
    <property type="match status" value="1"/>
</dbReference>
<evidence type="ECO:0000256" key="2">
    <source>
        <dbReference type="ARBA" id="ARBA00010519"/>
    </source>
</evidence>
<evidence type="ECO:0000256" key="1">
    <source>
        <dbReference type="ARBA" id="ARBA00004141"/>
    </source>
</evidence>
<dbReference type="NCBIfam" id="NF004320">
    <property type="entry name" value="PRK05715.1-2"/>
    <property type="match status" value="1"/>
</dbReference>
<dbReference type="InterPro" id="IPR039428">
    <property type="entry name" value="NUOK/Mnh_C1-like"/>
</dbReference>
<dbReference type="GO" id="GO:0042773">
    <property type="term" value="P:ATP synthesis coupled electron transport"/>
    <property type="evidence" value="ECO:0007669"/>
    <property type="project" value="InterPro"/>
</dbReference>
<accession>A0A8E8PEE6</accession>
<dbReference type="AlphaFoldDB" id="A0A8E8PEE6"/>
<evidence type="ECO:0000313" key="8">
    <source>
        <dbReference type="EMBL" id="QWE50994.1"/>
    </source>
</evidence>
<feature type="transmembrane region" description="Helical" evidence="7">
    <location>
        <begin position="30"/>
        <end position="49"/>
    </location>
</feature>
<dbReference type="GO" id="GO:0030964">
    <property type="term" value="C:NADH dehydrogenase complex"/>
    <property type="evidence" value="ECO:0007669"/>
    <property type="project" value="TreeGrafter"/>
</dbReference>
<proteinExistence type="inferred from homology"/>
<dbReference type="Pfam" id="PF00420">
    <property type="entry name" value="Oxidored_q2"/>
    <property type="match status" value="1"/>
</dbReference>
<evidence type="ECO:0000256" key="7">
    <source>
        <dbReference type="SAM" id="Phobius"/>
    </source>
</evidence>
<reference evidence="8" key="1">
    <citation type="journal article" date="2021" name="Eur. J. Phycol.">
        <title>High-throughput sequencing of the kelp Alaria (Phaeophyceae) reveals epi-endobiotic associations, including a likely phaeophycean parasite.</title>
        <authorList>
            <person name="Bringloe T.T."/>
            <person name="Sauermann R."/>
            <person name="Krause-Jensen D."/>
            <person name="Olesen B."/>
            <person name="Klimova A."/>
            <person name="Klochkova T.A."/>
            <person name="Verbruggen H."/>
        </authorList>
    </citation>
    <scope>NUCLEOTIDE SEQUENCE</scope>
</reference>
<keyword evidence="5 7" id="KW-1133">Transmembrane helix</keyword>
<evidence type="ECO:0000256" key="3">
    <source>
        <dbReference type="ARBA" id="ARBA00022448"/>
    </source>
</evidence>
<evidence type="ECO:0000256" key="4">
    <source>
        <dbReference type="ARBA" id="ARBA00022692"/>
    </source>
</evidence>
<feature type="transmembrane region" description="Helical" evidence="7">
    <location>
        <begin position="61"/>
        <end position="84"/>
    </location>
</feature>
<evidence type="ECO:0000256" key="6">
    <source>
        <dbReference type="ARBA" id="ARBA00023136"/>
    </source>
</evidence>
<protein>
    <submittedName>
        <fullName evidence="8">Nad4L</fullName>
    </submittedName>
</protein>
<name>A0A8E8PEE6_9PHAE</name>
<feature type="transmembrane region" description="Helical" evidence="7">
    <location>
        <begin position="6"/>
        <end position="23"/>
    </location>
</feature>